<feature type="active site" evidence="13">
    <location>
        <position position="131"/>
    </location>
</feature>
<evidence type="ECO:0000313" key="18">
    <source>
        <dbReference type="EMBL" id="TQR16582.1"/>
    </source>
</evidence>
<dbReference type="InterPro" id="IPR001967">
    <property type="entry name" value="Peptidase_S11_N"/>
</dbReference>
<evidence type="ECO:0000256" key="7">
    <source>
        <dbReference type="ARBA" id="ARBA00022729"/>
    </source>
</evidence>
<dbReference type="InterPro" id="IPR015956">
    <property type="entry name" value="Peniciliin-bd_prot_C_sf"/>
</dbReference>
<reference evidence="18 19" key="1">
    <citation type="submission" date="2019-06" db="EMBL/GenBank/DDBJ databases">
        <title>Psychrobacillus vulpis sp. nov., a new species isolated from feces of a red fox that inhabits in The Tablas de Daimiel Natural Park, Albacete, Spain.</title>
        <authorList>
            <person name="Rodriguez M."/>
            <person name="Reina J.C."/>
            <person name="Bejar V."/>
            <person name="Llamas I."/>
        </authorList>
    </citation>
    <scope>NUCLEOTIDE SEQUENCE [LARGE SCALE GENOMIC DNA]</scope>
    <source>
        <strain evidence="18 19">Z8</strain>
    </source>
</reference>
<evidence type="ECO:0000256" key="10">
    <source>
        <dbReference type="ARBA" id="ARBA00022984"/>
    </source>
</evidence>
<feature type="domain" description="Peptidase S11 D-Ala-D-Ala carboxypeptidase A C-terminal" evidence="17">
    <location>
        <begin position="312"/>
        <end position="414"/>
    </location>
</feature>
<dbReference type="SUPFAM" id="SSF56601">
    <property type="entry name" value="beta-lactamase/transpeptidase-like"/>
    <property type="match status" value="1"/>
</dbReference>
<feature type="active site" description="Proton acceptor" evidence="13">
    <location>
        <position position="67"/>
    </location>
</feature>
<evidence type="ECO:0000256" key="11">
    <source>
        <dbReference type="ARBA" id="ARBA00023316"/>
    </source>
</evidence>
<keyword evidence="9" id="KW-0133">Cell shape</keyword>
<proteinExistence type="inferred from homology"/>
<evidence type="ECO:0000256" key="14">
    <source>
        <dbReference type="PIRSR" id="PIRSR618044-2"/>
    </source>
</evidence>
<evidence type="ECO:0000256" key="1">
    <source>
        <dbReference type="ARBA" id="ARBA00003217"/>
    </source>
</evidence>
<dbReference type="Gene3D" id="3.40.710.10">
    <property type="entry name" value="DD-peptidase/beta-lactamase superfamily"/>
    <property type="match status" value="1"/>
</dbReference>
<dbReference type="InterPro" id="IPR012907">
    <property type="entry name" value="Peptidase_S11_C"/>
</dbReference>
<evidence type="ECO:0000256" key="6">
    <source>
        <dbReference type="ARBA" id="ARBA00022670"/>
    </source>
</evidence>
<dbReference type="PANTHER" id="PTHR21581">
    <property type="entry name" value="D-ALANYL-D-ALANINE CARBOXYPEPTIDASE"/>
    <property type="match status" value="1"/>
</dbReference>
<feature type="active site" description="Proton acceptor" evidence="13">
    <location>
        <position position="70"/>
    </location>
</feature>
<dbReference type="OrthoDB" id="9791132at2"/>
<dbReference type="Pfam" id="PF07943">
    <property type="entry name" value="PBP5_C"/>
    <property type="match status" value="1"/>
</dbReference>
<evidence type="ECO:0000256" key="2">
    <source>
        <dbReference type="ARBA" id="ARBA00004752"/>
    </source>
</evidence>
<keyword evidence="10" id="KW-0573">Peptidoglycan synthesis</keyword>
<keyword evidence="6" id="KW-0645">Protease</keyword>
<keyword evidence="11" id="KW-0961">Cell wall biogenesis/degradation</keyword>
<evidence type="ECO:0000256" key="15">
    <source>
        <dbReference type="RuleBase" id="RU004016"/>
    </source>
</evidence>
<dbReference type="EMBL" id="VDGI01000032">
    <property type="protein sequence ID" value="TQR16582.1"/>
    <property type="molecule type" value="Genomic_DNA"/>
</dbReference>
<keyword evidence="8" id="KW-0378">Hydrolase</keyword>
<dbReference type="GO" id="GO:0009252">
    <property type="term" value="P:peptidoglycan biosynthetic process"/>
    <property type="evidence" value="ECO:0007669"/>
    <property type="project" value="UniProtKB-UniPathway"/>
</dbReference>
<dbReference type="InterPro" id="IPR012338">
    <property type="entry name" value="Beta-lactam/transpept-like"/>
</dbReference>
<dbReference type="Gene3D" id="2.60.410.10">
    <property type="entry name" value="D-Ala-D-Ala carboxypeptidase, C-terminal domain"/>
    <property type="match status" value="1"/>
</dbReference>
<evidence type="ECO:0000256" key="9">
    <source>
        <dbReference type="ARBA" id="ARBA00022960"/>
    </source>
</evidence>
<dbReference type="GO" id="GO:0006508">
    <property type="term" value="P:proteolysis"/>
    <property type="evidence" value="ECO:0007669"/>
    <property type="project" value="UniProtKB-KW"/>
</dbReference>
<dbReference type="EC" id="3.4.16.4" evidence="4"/>
<dbReference type="GO" id="GO:0008360">
    <property type="term" value="P:regulation of cell shape"/>
    <property type="evidence" value="ECO:0007669"/>
    <property type="project" value="UniProtKB-KW"/>
</dbReference>
<evidence type="ECO:0000259" key="17">
    <source>
        <dbReference type="SMART" id="SM00936"/>
    </source>
</evidence>
<gene>
    <name evidence="18" type="ORF">FG384_18600</name>
</gene>
<organism evidence="18 19">
    <name type="scientific">Psychrobacillus vulpis</name>
    <dbReference type="NCBI Taxonomy" id="2325572"/>
    <lineage>
        <taxon>Bacteria</taxon>
        <taxon>Bacillati</taxon>
        <taxon>Bacillota</taxon>
        <taxon>Bacilli</taxon>
        <taxon>Bacillales</taxon>
        <taxon>Bacillaceae</taxon>
        <taxon>Psychrobacillus</taxon>
    </lineage>
</organism>
<evidence type="ECO:0000256" key="8">
    <source>
        <dbReference type="ARBA" id="ARBA00022801"/>
    </source>
</evidence>
<sequence>MKKVWMTSMIKWLVLPMFLVSVVCGMPTATKAEDNLNLYVDAAILIDADTGKILYEKNADSALGIASMTKMMTEYLLFEAIEEGKISWDQQYSVTDYTYKISQDRRLSNVPLRQDGSYSIRELYEAMAIYSANAATIAIAETIAGTEENFVKLMNEKAKEMGLEGYKFVNSTGLNNADLQGMHPANTGPSDENVMPAKSVARLAYLLMKDYPEVLETTKIEKKIFREGTSDAISMSNWNFMLPGLVYGYEGVDGLKTGTTEFAGHCFTGTAQKNGMRLISVVMKAVDANGVGSYKARFDATRALFDYGFAQFSKEELVPAGFAIPKNKTLPVVKGKEDSVAIAVKDPISMVIKTSEKELYKPVFTPTKESLEAEVKEGTVVGKIHLEKTEGTDYGYITDKATEVDVVTTEEVERASWISLMFQGIGKFFSNLWHSTTDFVGGLF</sequence>
<accession>A0A544TGK5</accession>
<comment type="catalytic activity">
    <reaction evidence="12">
        <text>Preferential cleavage: (Ac)2-L-Lys-D-Ala-|-D-Ala. Also transpeptidation of peptidyl-alanyl moieties that are N-acyl substituents of D-alanine.</text>
        <dbReference type="EC" id="3.4.16.4"/>
    </reaction>
</comment>
<dbReference type="PRINTS" id="PR00725">
    <property type="entry name" value="DADACBPTASE1"/>
</dbReference>
<dbReference type="SUPFAM" id="SSF69189">
    <property type="entry name" value="Penicillin-binding protein associated domain"/>
    <property type="match status" value="1"/>
</dbReference>
<evidence type="ECO:0000313" key="19">
    <source>
        <dbReference type="Proteomes" id="UP000316626"/>
    </source>
</evidence>
<evidence type="ECO:0000256" key="13">
    <source>
        <dbReference type="PIRSR" id="PIRSR618044-1"/>
    </source>
</evidence>
<dbReference type="UniPathway" id="UPA00219"/>
<comment type="function">
    <text evidence="1">Removes C-terminal D-alanyl residues from sugar-peptide cell wall precursors.</text>
</comment>
<evidence type="ECO:0000256" key="16">
    <source>
        <dbReference type="SAM" id="SignalP"/>
    </source>
</evidence>
<protein>
    <recommendedName>
        <fullName evidence="4">serine-type D-Ala-D-Ala carboxypeptidase</fullName>
        <ecNumber evidence="4">3.4.16.4</ecNumber>
    </recommendedName>
</protein>
<keyword evidence="5 18" id="KW-0121">Carboxypeptidase</keyword>
<evidence type="ECO:0000256" key="12">
    <source>
        <dbReference type="ARBA" id="ARBA00034000"/>
    </source>
</evidence>
<comment type="similarity">
    <text evidence="3 15">Belongs to the peptidase S11 family.</text>
</comment>
<dbReference type="GO" id="GO:0071555">
    <property type="term" value="P:cell wall organization"/>
    <property type="evidence" value="ECO:0007669"/>
    <property type="project" value="UniProtKB-KW"/>
</dbReference>
<dbReference type="InterPro" id="IPR018044">
    <property type="entry name" value="Peptidase_S11"/>
</dbReference>
<dbReference type="AlphaFoldDB" id="A0A544TGK5"/>
<dbReference type="Pfam" id="PF00768">
    <property type="entry name" value="Peptidase_S11"/>
    <property type="match status" value="1"/>
</dbReference>
<dbReference type="GO" id="GO:0009002">
    <property type="term" value="F:serine-type D-Ala-D-Ala carboxypeptidase activity"/>
    <property type="evidence" value="ECO:0007669"/>
    <property type="project" value="UniProtKB-EC"/>
</dbReference>
<evidence type="ECO:0000256" key="3">
    <source>
        <dbReference type="ARBA" id="ARBA00007164"/>
    </source>
</evidence>
<comment type="pathway">
    <text evidence="2">Cell wall biogenesis; peptidoglycan biosynthesis.</text>
</comment>
<dbReference type="SMART" id="SM00936">
    <property type="entry name" value="PBP5_C"/>
    <property type="match status" value="1"/>
</dbReference>
<feature type="chain" id="PRO_5021728689" description="serine-type D-Ala-D-Ala carboxypeptidase" evidence="16">
    <location>
        <begin position="33"/>
        <end position="444"/>
    </location>
</feature>
<feature type="binding site" evidence="14">
    <location>
        <position position="256"/>
    </location>
    <ligand>
        <name>substrate</name>
    </ligand>
</feature>
<evidence type="ECO:0000256" key="4">
    <source>
        <dbReference type="ARBA" id="ARBA00012448"/>
    </source>
</evidence>
<keyword evidence="7 16" id="KW-0732">Signal</keyword>
<evidence type="ECO:0000256" key="5">
    <source>
        <dbReference type="ARBA" id="ARBA00022645"/>
    </source>
</evidence>
<dbReference type="Proteomes" id="UP000316626">
    <property type="component" value="Unassembled WGS sequence"/>
</dbReference>
<comment type="caution">
    <text evidence="18">The sequence shown here is derived from an EMBL/GenBank/DDBJ whole genome shotgun (WGS) entry which is preliminary data.</text>
</comment>
<dbReference type="PANTHER" id="PTHR21581:SF11">
    <property type="entry name" value="D-ALANYL-D-ALANINE CARBOXYPEPTIDASE DACA"/>
    <property type="match status" value="1"/>
</dbReference>
<feature type="signal peptide" evidence="16">
    <location>
        <begin position="1"/>
        <end position="32"/>
    </location>
</feature>
<name>A0A544TGK5_9BACI</name>
<dbReference type="InterPro" id="IPR037167">
    <property type="entry name" value="Peptidase_S11_C_sf"/>
</dbReference>
<keyword evidence="19" id="KW-1185">Reference proteome</keyword>